<dbReference type="InterPro" id="IPR011032">
    <property type="entry name" value="GroES-like_sf"/>
</dbReference>
<gene>
    <name evidence="2" type="ORF">SI65_07430</name>
</gene>
<dbReference type="STRING" id="573508.A0A1E3B8A1"/>
<evidence type="ECO:0000259" key="1">
    <source>
        <dbReference type="SMART" id="SM00829"/>
    </source>
</evidence>
<dbReference type="InterPro" id="IPR036291">
    <property type="entry name" value="NAD(P)-bd_dom_sf"/>
</dbReference>
<dbReference type="Pfam" id="PF08240">
    <property type="entry name" value="ADH_N"/>
    <property type="match status" value="1"/>
</dbReference>
<dbReference type="InterPro" id="IPR020843">
    <property type="entry name" value="ER"/>
</dbReference>
<evidence type="ECO:0000313" key="2">
    <source>
        <dbReference type="EMBL" id="ODM17031.1"/>
    </source>
</evidence>
<dbReference type="GO" id="GO:0016491">
    <property type="term" value="F:oxidoreductase activity"/>
    <property type="evidence" value="ECO:0007669"/>
    <property type="project" value="InterPro"/>
</dbReference>
<accession>A0A1E3B8A1</accession>
<dbReference type="SMART" id="SM00829">
    <property type="entry name" value="PKS_ER"/>
    <property type="match status" value="1"/>
</dbReference>
<proteinExistence type="predicted"/>
<protein>
    <recommendedName>
        <fullName evidence="1">Enoyl reductase (ER) domain-containing protein</fullName>
    </recommendedName>
</protein>
<reference evidence="2 3" key="1">
    <citation type="journal article" date="2016" name="BMC Genomics">
        <title>Comparative genomic and transcriptomic analyses of the Fuzhuan brick tea-fermentation fungus Aspergillus cristatus.</title>
        <authorList>
            <person name="Ge Y."/>
            <person name="Wang Y."/>
            <person name="Liu Y."/>
            <person name="Tan Y."/>
            <person name="Ren X."/>
            <person name="Zhang X."/>
            <person name="Hyde K.D."/>
            <person name="Liu Y."/>
            <person name="Liu Z."/>
        </authorList>
    </citation>
    <scope>NUCLEOTIDE SEQUENCE [LARGE SCALE GENOMIC DNA]</scope>
    <source>
        <strain evidence="2 3">GZAAS20.1005</strain>
    </source>
</reference>
<dbReference type="OrthoDB" id="9930022at2759"/>
<keyword evidence="3" id="KW-1185">Reference proteome</keyword>
<dbReference type="Gene3D" id="3.90.180.10">
    <property type="entry name" value="Medium-chain alcohol dehydrogenases, catalytic domain"/>
    <property type="match status" value="1"/>
</dbReference>
<dbReference type="SUPFAM" id="SSF51735">
    <property type="entry name" value="NAD(P)-binding Rossmann-fold domains"/>
    <property type="match status" value="1"/>
</dbReference>
<name>A0A1E3B8A1_ASPCR</name>
<dbReference type="AlphaFoldDB" id="A0A1E3B8A1"/>
<dbReference type="InterPro" id="IPR052711">
    <property type="entry name" value="Zinc_ADH-like"/>
</dbReference>
<dbReference type="InterPro" id="IPR013149">
    <property type="entry name" value="ADH-like_C"/>
</dbReference>
<dbReference type="SUPFAM" id="SSF50129">
    <property type="entry name" value="GroES-like"/>
    <property type="match status" value="1"/>
</dbReference>
<comment type="caution">
    <text evidence="2">The sequence shown here is derived from an EMBL/GenBank/DDBJ whole genome shotgun (WGS) entry which is preliminary data.</text>
</comment>
<sequence length="252" mass="26865">METNAWILDGQNGIESLKKIDNRELPALGDHDVLVQMHAASLNHRDVAIAEAQHGLCLEKPIIPTSDGAGTVRATGANVKTFKPGDKVCTHLLPHKFYAEPATFPEIMTGLGHGTDGALCTYGIFHETAFVRMPEGLLFVEASTLPCAGLTAWNALFGLRGLKRLKEGDVVLVQGTGGVSVFAMQFALAAGATVIATTSSEAKAPKLASLGAHHVLNYKTDPNWGETAKQLTPDKKGVHVVVNRRSVNRSKP</sequence>
<feature type="domain" description="Enoyl reductase (ER)" evidence="1">
    <location>
        <begin position="13"/>
        <end position="242"/>
    </location>
</feature>
<dbReference type="CDD" id="cd08276">
    <property type="entry name" value="MDR7"/>
    <property type="match status" value="1"/>
</dbReference>
<dbReference type="Gene3D" id="3.40.50.720">
    <property type="entry name" value="NAD(P)-binding Rossmann-like Domain"/>
    <property type="match status" value="1"/>
</dbReference>
<dbReference type="PANTHER" id="PTHR45033:SF2">
    <property type="entry name" value="ZINC-TYPE ALCOHOL DEHYDROGENASE-LIKE PROTEIN C1773.06C"/>
    <property type="match status" value="1"/>
</dbReference>
<dbReference type="VEuPathDB" id="FungiDB:SI65_07430"/>
<dbReference type="Pfam" id="PF00107">
    <property type="entry name" value="ADH_zinc_N"/>
    <property type="match status" value="1"/>
</dbReference>
<dbReference type="InterPro" id="IPR013154">
    <property type="entry name" value="ADH-like_N"/>
</dbReference>
<dbReference type="EMBL" id="JXNT01000009">
    <property type="protein sequence ID" value="ODM17031.1"/>
    <property type="molecule type" value="Genomic_DNA"/>
</dbReference>
<dbReference type="Proteomes" id="UP000094569">
    <property type="component" value="Unassembled WGS sequence"/>
</dbReference>
<evidence type="ECO:0000313" key="3">
    <source>
        <dbReference type="Proteomes" id="UP000094569"/>
    </source>
</evidence>
<dbReference type="PANTHER" id="PTHR45033">
    <property type="match status" value="1"/>
</dbReference>
<organism evidence="2 3">
    <name type="scientific">Aspergillus cristatus</name>
    <name type="common">Chinese Fuzhuan brick tea-fermentation fungus</name>
    <name type="synonym">Eurotium cristatum</name>
    <dbReference type="NCBI Taxonomy" id="573508"/>
    <lineage>
        <taxon>Eukaryota</taxon>
        <taxon>Fungi</taxon>
        <taxon>Dikarya</taxon>
        <taxon>Ascomycota</taxon>
        <taxon>Pezizomycotina</taxon>
        <taxon>Eurotiomycetes</taxon>
        <taxon>Eurotiomycetidae</taxon>
        <taxon>Eurotiales</taxon>
        <taxon>Aspergillaceae</taxon>
        <taxon>Aspergillus</taxon>
        <taxon>Aspergillus subgen. Aspergillus</taxon>
    </lineage>
</organism>